<dbReference type="Gene3D" id="2.60.200.40">
    <property type="match status" value="1"/>
</dbReference>
<dbReference type="InterPro" id="IPR017438">
    <property type="entry name" value="ATP-NAD_kinase_N"/>
</dbReference>
<dbReference type="Gene3D" id="3.40.50.10330">
    <property type="entry name" value="Probable inorganic polyphosphate/atp-NAD kinase, domain 1"/>
    <property type="match status" value="1"/>
</dbReference>
<name>A0ABN3JBW6_9ACTN</name>
<dbReference type="InterPro" id="IPR001206">
    <property type="entry name" value="Diacylglycerol_kinase_cat_dom"/>
</dbReference>
<evidence type="ECO:0000256" key="1">
    <source>
        <dbReference type="SAM" id="Phobius"/>
    </source>
</evidence>
<keyword evidence="1" id="KW-1133">Transmembrane helix</keyword>
<keyword evidence="1" id="KW-0472">Membrane</keyword>
<dbReference type="PROSITE" id="PS50146">
    <property type="entry name" value="DAGK"/>
    <property type="match status" value="1"/>
</dbReference>
<keyword evidence="4" id="KW-1185">Reference proteome</keyword>
<evidence type="ECO:0000313" key="4">
    <source>
        <dbReference type="Proteomes" id="UP001500460"/>
    </source>
</evidence>
<dbReference type="InterPro" id="IPR016064">
    <property type="entry name" value="NAD/diacylglycerol_kinase_sf"/>
</dbReference>
<dbReference type="SUPFAM" id="SSF111331">
    <property type="entry name" value="NAD kinase/diacylglycerol kinase-like"/>
    <property type="match status" value="1"/>
</dbReference>
<dbReference type="Proteomes" id="UP001500460">
    <property type="component" value="Unassembled WGS sequence"/>
</dbReference>
<organism evidence="3 4">
    <name type="scientific">Streptomyces glaucus</name>
    <dbReference type="NCBI Taxonomy" id="284029"/>
    <lineage>
        <taxon>Bacteria</taxon>
        <taxon>Bacillati</taxon>
        <taxon>Actinomycetota</taxon>
        <taxon>Actinomycetes</taxon>
        <taxon>Kitasatosporales</taxon>
        <taxon>Streptomycetaceae</taxon>
        <taxon>Streptomyces</taxon>
    </lineage>
</organism>
<comment type="caution">
    <text evidence="3">The sequence shown here is derived from an EMBL/GenBank/DDBJ whole genome shotgun (WGS) entry which is preliminary data.</text>
</comment>
<accession>A0ABN3JBW6</accession>
<feature type="domain" description="DAGKc" evidence="2">
    <location>
        <begin position="126"/>
        <end position="255"/>
    </location>
</feature>
<feature type="transmembrane region" description="Helical" evidence="1">
    <location>
        <begin position="13"/>
        <end position="32"/>
    </location>
</feature>
<dbReference type="RefSeq" id="WP_344600350.1">
    <property type="nucleotide sequence ID" value="NZ_BAAATK010000005.1"/>
</dbReference>
<sequence>MDLSRRAYRGQRWAARGALAAAVLAVLVPLLYGGAVGVLVLVAGFAGLPVTTAAVWWALTLRGPVRWAAAGLAVAVPAAVVALYAATLAWALPLSVALWALAVWSGRYALRGTGGDRVRVRERRAAPPKRPFLLMNPRSGGGKVTRFELREKAERLGARVVLLDAQERQDVTALARAAVADGADLLGVAGGDGTQALVAAVAAEHGLPFLVISAGTRNHFAMDLGLDRDDPAACLDALTDGVELRVDLGFADGHPFVNNASFGAYAAIVQHPSYRDDKLGTSLELLPDLLTHQQGPRLTVRVGETTLTDPQAVLVSNNPYRTGDPFGFARRERLDSAALGVLGIRVDSAAAAAALLLAPEAGSLTVLTAREVVVEADRPEIEVGIDGEAFTLPTPVRCRIAPRALRVRVPRRRPGVQPPRPPLDWRRLRKLATTVGRTALPRRLERPPRPG</sequence>
<protein>
    <recommendedName>
        <fullName evidence="2">DAGKc domain-containing protein</fullName>
    </recommendedName>
</protein>
<keyword evidence="1" id="KW-0812">Transmembrane</keyword>
<evidence type="ECO:0000313" key="3">
    <source>
        <dbReference type="EMBL" id="GAA2426608.1"/>
    </source>
</evidence>
<evidence type="ECO:0000259" key="2">
    <source>
        <dbReference type="PROSITE" id="PS50146"/>
    </source>
</evidence>
<dbReference type="Pfam" id="PF00781">
    <property type="entry name" value="DAGK_cat"/>
    <property type="match status" value="1"/>
</dbReference>
<feature type="transmembrane region" description="Helical" evidence="1">
    <location>
        <begin position="38"/>
        <end position="58"/>
    </location>
</feature>
<gene>
    <name evidence="3" type="ORF">GCM10010421_12220</name>
</gene>
<proteinExistence type="predicted"/>
<dbReference type="EMBL" id="BAAATK010000005">
    <property type="protein sequence ID" value="GAA2426608.1"/>
    <property type="molecule type" value="Genomic_DNA"/>
</dbReference>
<reference evidence="3 4" key="1">
    <citation type="journal article" date="2019" name="Int. J. Syst. Evol. Microbiol.">
        <title>The Global Catalogue of Microorganisms (GCM) 10K type strain sequencing project: providing services to taxonomists for standard genome sequencing and annotation.</title>
        <authorList>
            <consortium name="The Broad Institute Genomics Platform"/>
            <consortium name="The Broad Institute Genome Sequencing Center for Infectious Disease"/>
            <person name="Wu L."/>
            <person name="Ma J."/>
        </authorList>
    </citation>
    <scope>NUCLEOTIDE SEQUENCE [LARGE SCALE GENOMIC DNA]</scope>
    <source>
        <strain evidence="3 4">JCM 6922</strain>
    </source>
</reference>
<feature type="transmembrane region" description="Helical" evidence="1">
    <location>
        <begin position="65"/>
        <end position="84"/>
    </location>
</feature>